<dbReference type="PROSITE" id="PS50110">
    <property type="entry name" value="RESPONSE_REGULATORY"/>
    <property type="match status" value="1"/>
</dbReference>
<proteinExistence type="predicted"/>
<dbReference type="FunFam" id="3.30.565.10:FF:000010">
    <property type="entry name" value="Sensor histidine kinase RcsC"/>
    <property type="match status" value="1"/>
</dbReference>
<feature type="domain" description="Histidine kinase" evidence="8">
    <location>
        <begin position="243"/>
        <end position="460"/>
    </location>
</feature>
<feature type="domain" description="Response regulatory" evidence="9">
    <location>
        <begin position="483"/>
        <end position="600"/>
    </location>
</feature>
<dbReference type="PRINTS" id="PR00344">
    <property type="entry name" value="BCTRLSENSOR"/>
</dbReference>
<dbReference type="InterPro" id="IPR011006">
    <property type="entry name" value="CheY-like_superfamily"/>
</dbReference>
<dbReference type="InterPro" id="IPR005467">
    <property type="entry name" value="His_kinase_dom"/>
</dbReference>
<name>A0A2A5T121_9GAMM</name>
<keyword evidence="10" id="KW-0808">Transferase</keyword>
<comment type="caution">
    <text evidence="10">The sequence shown here is derived from an EMBL/GenBank/DDBJ whole genome shotgun (WGS) entry which is preliminary data.</text>
</comment>
<feature type="transmembrane region" description="Helical" evidence="7">
    <location>
        <begin position="12"/>
        <end position="31"/>
    </location>
</feature>
<dbReference type="GO" id="GO:0000155">
    <property type="term" value="F:phosphorelay sensor kinase activity"/>
    <property type="evidence" value="ECO:0007669"/>
    <property type="project" value="InterPro"/>
</dbReference>
<feature type="transmembrane region" description="Helical" evidence="7">
    <location>
        <begin position="148"/>
        <end position="171"/>
    </location>
</feature>
<evidence type="ECO:0000259" key="9">
    <source>
        <dbReference type="PROSITE" id="PS50110"/>
    </source>
</evidence>
<dbReference type="RefSeq" id="WP_097357017.1">
    <property type="nucleotide sequence ID" value="NZ_CAWNJE010000033.1"/>
</dbReference>
<evidence type="ECO:0000313" key="10">
    <source>
        <dbReference type="EMBL" id="PCS21869.1"/>
    </source>
</evidence>
<keyword evidence="3 5" id="KW-0597">Phosphoprotein</keyword>
<keyword evidence="4" id="KW-0902">Two-component regulatory system</keyword>
<dbReference type="InterPro" id="IPR004358">
    <property type="entry name" value="Sig_transdc_His_kin-like_C"/>
</dbReference>
<keyword evidence="6" id="KW-0175">Coiled coil</keyword>
<dbReference type="SUPFAM" id="SSF55874">
    <property type="entry name" value="ATPase domain of HSP90 chaperone/DNA topoisomerase II/histidine kinase"/>
    <property type="match status" value="1"/>
</dbReference>
<dbReference type="PROSITE" id="PS50109">
    <property type="entry name" value="HIS_KIN"/>
    <property type="match status" value="1"/>
</dbReference>
<dbReference type="SMART" id="SM00448">
    <property type="entry name" value="REC"/>
    <property type="match status" value="1"/>
</dbReference>
<dbReference type="PANTHER" id="PTHR45339">
    <property type="entry name" value="HYBRID SIGNAL TRANSDUCTION HISTIDINE KINASE J"/>
    <property type="match status" value="1"/>
</dbReference>
<evidence type="ECO:0000256" key="3">
    <source>
        <dbReference type="ARBA" id="ARBA00022553"/>
    </source>
</evidence>
<dbReference type="AlphaFoldDB" id="A0A2A5T121"/>
<dbReference type="GeneID" id="66952295"/>
<dbReference type="Gene3D" id="3.30.565.10">
    <property type="entry name" value="Histidine kinase-like ATPase, C-terminal domain"/>
    <property type="match status" value="1"/>
</dbReference>
<dbReference type="Pfam" id="PF00072">
    <property type="entry name" value="Response_reg"/>
    <property type="match status" value="1"/>
</dbReference>
<evidence type="ECO:0000259" key="8">
    <source>
        <dbReference type="PROSITE" id="PS50109"/>
    </source>
</evidence>
<reference evidence="11" key="1">
    <citation type="submission" date="2017-04" db="EMBL/GenBank/DDBJ databases">
        <title>Genome evolution of the luminous symbionts of deep sea anglerfish.</title>
        <authorList>
            <person name="Hendry T.A."/>
        </authorList>
    </citation>
    <scope>NUCLEOTIDE SEQUENCE [LARGE SCALE GENOMIC DNA]</scope>
</reference>
<evidence type="ECO:0000256" key="2">
    <source>
        <dbReference type="ARBA" id="ARBA00012438"/>
    </source>
</evidence>
<dbReference type="Gene3D" id="1.10.287.130">
    <property type="match status" value="1"/>
</dbReference>
<keyword evidence="7" id="KW-1133">Transmembrane helix</keyword>
<dbReference type="InterPro" id="IPR003594">
    <property type="entry name" value="HATPase_dom"/>
</dbReference>
<dbReference type="CDD" id="cd17546">
    <property type="entry name" value="REC_hyHK_CKI1_RcsC-like"/>
    <property type="match status" value="1"/>
</dbReference>
<keyword evidence="11" id="KW-1185">Reference proteome</keyword>
<dbReference type="InterPro" id="IPR036890">
    <property type="entry name" value="HATPase_C_sf"/>
</dbReference>
<dbReference type="CDD" id="cd00082">
    <property type="entry name" value="HisKA"/>
    <property type="match status" value="1"/>
</dbReference>
<feature type="coiled-coil region" evidence="6">
    <location>
        <begin position="202"/>
        <end position="236"/>
    </location>
</feature>
<dbReference type="EC" id="2.7.13.3" evidence="2"/>
<accession>A0A2A5T121</accession>
<dbReference type="Gene3D" id="3.40.50.2300">
    <property type="match status" value="1"/>
</dbReference>
<dbReference type="SMART" id="SM00387">
    <property type="entry name" value="HATPase_c"/>
    <property type="match status" value="1"/>
</dbReference>
<keyword evidence="7" id="KW-0812">Transmembrane</keyword>
<feature type="modified residue" description="4-aspartylphosphate" evidence="5">
    <location>
        <position position="532"/>
    </location>
</feature>
<evidence type="ECO:0000256" key="6">
    <source>
        <dbReference type="SAM" id="Coils"/>
    </source>
</evidence>
<dbReference type="Pfam" id="PF02518">
    <property type="entry name" value="HATPase_c"/>
    <property type="match status" value="1"/>
</dbReference>
<evidence type="ECO:0000256" key="1">
    <source>
        <dbReference type="ARBA" id="ARBA00000085"/>
    </source>
</evidence>
<comment type="catalytic activity">
    <reaction evidence="1">
        <text>ATP + protein L-histidine = ADP + protein N-phospho-L-histidine.</text>
        <dbReference type="EC" id="2.7.13.3"/>
    </reaction>
</comment>
<dbReference type="EMBL" id="NBYY01000029">
    <property type="protein sequence ID" value="PCS21869.1"/>
    <property type="molecule type" value="Genomic_DNA"/>
</dbReference>
<organism evidence="10 11">
    <name type="scientific">Candidatus Enterovibrio escicola</name>
    <dbReference type="NCBI Taxonomy" id="1927127"/>
    <lineage>
        <taxon>Bacteria</taxon>
        <taxon>Pseudomonadati</taxon>
        <taxon>Pseudomonadota</taxon>
        <taxon>Gammaproteobacteria</taxon>
        <taxon>Vibrionales</taxon>
        <taxon>Vibrionaceae</taxon>
        <taxon>Enterovibrio</taxon>
    </lineage>
</organism>
<dbReference type="Proteomes" id="UP000219020">
    <property type="component" value="Unassembled WGS sequence"/>
</dbReference>
<keyword evidence="7" id="KW-0472">Membrane</keyword>
<evidence type="ECO:0000256" key="4">
    <source>
        <dbReference type="ARBA" id="ARBA00023012"/>
    </source>
</evidence>
<dbReference type="SUPFAM" id="SSF52172">
    <property type="entry name" value="CheY-like"/>
    <property type="match status" value="1"/>
</dbReference>
<dbReference type="SUPFAM" id="SSF47384">
    <property type="entry name" value="Homodimeric domain of signal transducing histidine kinase"/>
    <property type="match status" value="1"/>
</dbReference>
<keyword evidence="10" id="KW-0418">Kinase</keyword>
<dbReference type="Pfam" id="PF00512">
    <property type="entry name" value="HisKA"/>
    <property type="match status" value="1"/>
</dbReference>
<dbReference type="SMART" id="SM00388">
    <property type="entry name" value="HisKA"/>
    <property type="match status" value="1"/>
</dbReference>
<dbReference type="InterPro" id="IPR001789">
    <property type="entry name" value="Sig_transdc_resp-reg_receiver"/>
</dbReference>
<protein>
    <recommendedName>
        <fullName evidence="2">histidine kinase</fullName>
        <ecNumber evidence="2">2.7.13.3</ecNumber>
    </recommendedName>
</protein>
<sequence>MKIIHLPLWLKYITLVISLTGGLSYVAGEVIRSFEKQYLEQQMDTQIKANFSALTSILAVDVIADQRGFLDKKLRGLAIHYPDLCYVSIVNRNGVQVGQWGDRPHSDNPMALNFTNSVNYANQYVGSMRISLSKKQMMKDINYHVDQMRLYTAVTLLTLATIIYLISQFLILSPIARINQRLISIAHANPDIDKWHDELSRLDSCADNLEEYIRDHEEHEAALEEARSEAVSANIAKSQFIATMSHEIRTPMNAIIGVLDILEEENLPECCKSLTAMAGDAANLLLSQLNDILDYSKIDVGALNVDETEFDVSILAKSVLTLFEASAQKKGISISLCDELNHRFLVFTDKGKLAQVLTNLVNNSLKFTSEGRIELIVSHVFPKGLKIQVKDSGIGIDPVYQNTIFEPFTQKDATFARKYGGVGMGLAISKKLVELLNGKLLLNSKTEVGSEFTILLPCKMRYHRDNQHLGEEQHSYSPTKDTHILLVEDNLANQMVARTMLEKVGFTVLTANNGHEAIAAIKSDHFELILMDLQMPGMDGFEACDVIRHLNEHGKTLPILAMTANVSEQDREKCKKLGMDDFIAKPVSKKHLIDVISNWVGKTHLTLGTQ</sequence>
<evidence type="ECO:0000256" key="5">
    <source>
        <dbReference type="PROSITE-ProRule" id="PRU00169"/>
    </source>
</evidence>
<dbReference type="InterPro" id="IPR036097">
    <property type="entry name" value="HisK_dim/P_sf"/>
</dbReference>
<dbReference type="InterPro" id="IPR003661">
    <property type="entry name" value="HisK_dim/P_dom"/>
</dbReference>
<evidence type="ECO:0000313" key="11">
    <source>
        <dbReference type="Proteomes" id="UP000219020"/>
    </source>
</evidence>
<dbReference type="CDD" id="cd16922">
    <property type="entry name" value="HATPase_EvgS-ArcB-TorS-like"/>
    <property type="match status" value="1"/>
</dbReference>
<gene>
    <name evidence="10" type="ORF">BTN49_2555</name>
</gene>
<evidence type="ECO:0000256" key="7">
    <source>
        <dbReference type="SAM" id="Phobius"/>
    </source>
</evidence>
<dbReference type="PANTHER" id="PTHR45339:SF1">
    <property type="entry name" value="HYBRID SIGNAL TRANSDUCTION HISTIDINE KINASE J"/>
    <property type="match status" value="1"/>
</dbReference>